<dbReference type="EC" id="6.3.5.1" evidence="3"/>
<keyword evidence="10" id="KW-0808">Transferase</keyword>
<dbReference type="GO" id="GO:0009435">
    <property type="term" value="P:NAD+ biosynthetic process"/>
    <property type="evidence" value="ECO:0007669"/>
    <property type="project" value="UniProtKB-UniPathway"/>
</dbReference>
<keyword evidence="7" id="KW-0520">NAD</keyword>
<dbReference type="InterPro" id="IPR003010">
    <property type="entry name" value="C-N_Hydrolase"/>
</dbReference>
<dbReference type="Gene3D" id="3.40.50.620">
    <property type="entry name" value="HUPs"/>
    <property type="match status" value="1"/>
</dbReference>
<dbReference type="SUPFAM" id="SSF56317">
    <property type="entry name" value="Carbon-nitrogen hydrolase"/>
    <property type="match status" value="1"/>
</dbReference>
<dbReference type="SUPFAM" id="SSF52402">
    <property type="entry name" value="Adenine nucleotide alpha hydrolases-like"/>
    <property type="match status" value="1"/>
</dbReference>
<dbReference type="AlphaFoldDB" id="A0A3B0RFB8"/>
<evidence type="ECO:0000256" key="7">
    <source>
        <dbReference type="ARBA" id="ARBA00023027"/>
    </source>
</evidence>
<evidence type="ECO:0000313" key="10">
    <source>
        <dbReference type="EMBL" id="VAV92084.1"/>
    </source>
</evidence>
<feature type="domain" description="CN hydrolase" evidence="9">
    <location>
        <begin position="5"/>
        <end position="246"/>
    </location>
</feature>
<keyword evidence="4 10" id="KW-0436">Ligase</keyword>
<reference evidence="10" key="1">
    <citation type="submission" date="2018-06" db="EMBL/GenBank/DDBJ databases">
        <authorList>
            <person name="Zhirakovskaya E."/>
        </authorList>
    </citation>
    <scope>NUCLEOTIDE SEQUENCE</scope>
</reference>
<evidence type="ECO:0000256" key="6">
    <source>
        <dbReference type="ARBA" id="ARBA00022840"/>
    </source>
</evidence>
<comment type="pathway">
    <text evidence="1">Cofactor biosynthesis; NAD(+) biosynthesis; NAD(+) from deamido-NAD(+) (L-Gln route): step 1/1.</text>
</comment>
<dbReference type="PROSITE" id="PS50263">
    <property type="entry name" value="CN_HYDROLASE"/>
    <property type="match status" value="1"/>
</dbReference>
<sequence>MSKNIRIASAQLNPVMGDLAANLQQTRTARAQAAQAGADLLVCAELGVVGYPPEDLVLKPALVRDCRKIVEKLAKDTDDGGPALIIGAPWLQDGQLYNAVLLLDAGEIQAVRFKAELPNYRVFDEKRVFCAGPIPEPVNWRGIRLGLPICEDIWLPTVPMALAEQGAELLICINGSPFRKGIRRLRHAAFEKWMKPTGLPMVFVNQVGGQDELVFDGASFSSDHTGKIVQQLPQFVTDISYANWTKKSGQWRCSQANITALPDAVETRWRAMALGLADYVNKNGFPGVVLGLSGGIDSAISAALAVDALGAERVWCVMMPSKHTSQQSLIDAEASVLKLGCRYDSISIEPMVDAFTETLAPIFAGKEADTTEENLQSRTRAVILMGLSNKFGHMLLTTGNKSEMAVGYATLYGDMCGGFNALKDVYKTDVFELANWRNANHPKGLFGPTGEVVPQNVIDKPPSAELRDNQRDDDSLPPYPVLDDMLFGLVEEDADVADLVAKGHTASEVERIEHLLYLAEYKRRQAPPGVKLGPRNFGRDRRYPITNKYRDRNKNK</sequence>
<dbReference type="InterPro" id="IPR014729">
    <property type="entry name" value="Rossmann-like_a/b/a_fold"/>
</dbReference>
<feature type="region of interest" description="Disordered" evidence="8">
    <location>
        <begin position="447"/>
        <end position="477"/>
    </location>
</feature>
<dbReference type="PANTHER" id="PTHR23090:SF9">
    <property type="entry name" value="GLUTAMINE-DEPENDENT NAD(+) SYNTHETASE"/>
    <property type="match status" value="1"/>
</dbReference>
<feature type="region of interest" description="Disordered" evidence="8">
    <location>
        <begin position="529"/>
        <end position="556"/>
    </location>
</feature>
<organism evidence="10">
    <name type="scientific">hydrothermal vent metagenome</name>
    <dbReference type="NCBI Taxonomy" id="652676"/>
    <lineage>
        <taxon>unclassified sequences</taxon>
        <taxon>metagenomes</taxon>
        <taxon>ecological metagenomes</taxon>
    </lineage>
</organism>
<dbReference type="GO" id="GO:0005524">
    <property type="term" value="F:ATP binding"/>
    <property type="evidence" value="ECO:0007669"/>
    <property type="project" value="UniProtKB-KW"/>
</dbReference>
<evidence type="ECO:0000259" key="9">
    <source>
        <dbReference type="PROSITE" id="PS50263"/>
    </source>
</evidence>
<dbReference type="GO" id="GO:0016740">
    <property type="term" value="F:transferase activity"/>
    <property type="evidence" value="ECO:0007669"/>
    <property type="project" value="UniProtKB-KW"/>
</dbReference>
<dbReference type="GO" id="GO:0004359">
    <property type="term" value="F:glutaminase activity"/>
    <property type="evidence" value="ECO:0007669"/>
    <property type="project" value="InterPro"/>
</dbReference>
<dbReference type="GO" id="GO:0005737">
    <property type="term" value="C:cytoplasm"/>
    <property type="evidence" value="ECO:0007669"/>
    <property type="project" value="InterPro"/>
</dbReference>
<protein>
    <recommendedName>
        <fullName evidence="3">NAD(+) synthase (glutamine-hydrolyzing)</fullName>
        <ecNumber evidence="3">6.3.5.1</ecNumber>
    </recommendedName>
</protein>
<dbReference type="InterPro" id="IPR036526">
    <property type="entry name" value="C-N_Hydrolase_sf"/>
</dbReference>
<dbReference type="UniPathway" id="UPA00253">
    <property type="reaction ID" value="UER00334"/>
</dbReference>
<dbReference type="Pfam" id="PF02540">
    <property type="entry name" value="NAD_synthase"/>
    <property type="match status" value="1"/>
</dbReference>
<dbReference type="EMBL" id="UOEE01000136">
    <property type="protein sequence ID" value="VAV92084.1"/>
    <property type="molecule type" value="Genomic_DNA"/>
</dbReference>
<comment type="similarity">
    <text evidence="2">In the C-terminal section; belongs to the NAD synthetase family.</text>
</comment>
<keyword evidence="5" id="KW-0547">Nucleotide-binding</keyword>
<dbReference type="Gene3D" id="3.60.110.10">
    <property type="entry name" value="Carbon-nitrogen hydrolase"/>
    <property type="match status" value="1"/>
</dbReference>
<dbReference type="Pfam" id="PF00795">
    <property type="entry name" value="CN_hydrolase"/>
    <property type="match status" value="1"/>
</dbReference>
<dbReference type="PANTHER" id="PTHR23090">
    <property type="entry name" value="NH 3 /GLUTAMINE-DEPENDENT NAD + SYNTHETASE"/>
    <property type="match status" value="1"/>
</dbReference>
<proteinExistence type="inferred from homology"/>
<feature type="compositionally biased region" description="Basic and acidic residues" evidence="8">
    <location>
        <begin position="465"/>
        <end position="474"/>
    </location>
</feature>
<evidence type="ECO:0000256" key="3">
    <source>
        <dbReference type="ARBA" id="ARBA00012743"/>
    </source>
</evidence>
<dbReference type="InterPro" id="IPR022310">
    <property type="entry name" value="NAD/GMP_synthase"/>
</dbReference>
<dbReference type="GO" id="GO:0003952">
    <property type="term" value="F:NAD+ synthase (glutamine-hydrolyzing) activity"/>
    <property type="evidence" value="ECO:0007669"/>
    <property type="project" value="UniProtKB-EC"/>
</dbReference>
<dbReference type="InterPro" id="IPR003694">
    <property type="entry name" value="NAD_synthase"/>
</dbReference>
<accession>A0A3B0RFB8</accession>
<dbReference type="InterPro" id="IPR014445">
    <property type="entry name" value="Gln-dep_NAD_synthase"/>
</dbReference>
<evidence type="ECO:0000256" key="4">
    <source>
        <dbReference type="ARBA" id="ARBA00022598"/>
    </source>
</evidence>
<evidence type="ECO:0000256" key="1">
    <source>
        <dbReference type="ARBA" id="ARBA00005188"/>
    </source>
</evidence>
<keyword evidence="10" id="KW-0315">Glutamine amidotransferase</keyword>
<dbReference type="NCBIfam" id="NF010588">
    <property type="entry name" value="PRK13981.1"/>
    <property type="match status" value="1"/>
</dbReference>
<dbReference type="FunFam" id="3.40.50.620:FF:000106">
    <property type="entry name" value="Glutamine-dependent NAD(+) synthetase"/>
    <property type="match status" value="1"/>
</dbReference>
<evidence type="ECO:0000256" key="5">
    <source>
        <dbReference type="ARBA" id="ARBA00022741"/>
    </source>
</evidence>
<evidence type="ECO:0000256" key="2">
    <source>
        <dbReference type="ARBA" id="ARBA00007145"/>
    </source>
</evidence>
<dbReference type="PIRSF" id="PIRSF006630">
    <property type="entry name" value="NADS_GAT"/>
    <property type="match status" value="1"/>
</dbReference>
<keyword evidence="6" id="KW-0067">ATP-binding</keyword>
<gene>
    <name evidence="10" type="ORF">MNBD_ALPHA06-1147</name>
</gene>
<dbReference type="CDD" id="cd07570">
    <property type="entry name" value="GAT_Gln-NAD-synth"/>
    <property type="match status" value="1"/>
</dbReference>
<dbReference type="HAMAP" id="MF_02090">
    <property type="entry name" value="NadE_glutamine_dep"/>
    <property type="match status" value="1"/>
</dbReference>
<evidence type="ECO:0000256" key="8">
    <source>
        <dbReference type="SAM" id="MobiDB-lite"/>
    </source>
</evidence>
<feature type="compositionally biased region" description="Basic and acidic residues" evidence="8">
    <location>
        <begin position="537"/>
        <end position="556"/>
    </location>
</feature>
<name>A0A3B0RFB8_9ZZZZ</name>
<dbReference type="CDD" id="cd00553">
    <property type="entry name" value="NAD_synthase"/>
    <property type="match status" value="1"/>
</dbReference>
<dbReference type="NCBIfam" id="TIGR00552">
    <property type="entry name" value="nadE"/>
    <property type="match status" value="1"/>
</dbReference>